<evidence type="ECO:0000313" key="6">
    <source>
        <dbReference type="EMBL" id="GAA4618231.1"/>
    </source>
</evidence>
<keyword evidence="5" id="KW-0408">Iron</keyword>
<keyword evidence="2" id="KW-0813">Transport</keyword>
<evidence type="ECO:0000256" key="2">
    <source>
        <dbReference type="ARBA" id="ARBA00022448"/>
    </source>
</evidence>
<keyword evidence="3" id="KW-0349">Heme</keyword>
<dbReference type="PROSITE" id="PS01213">
    <property type="entry name" value="GLOBIN_FAM_2"/>
    <property type="match status" value="1"/>
</dbReference>
<dbReference type="Proteomes" id="UP001500212">
    <property type="component" value="Unassembled WGS sequence"/>
</dbReference>
<comment type="cofactor">
    <cofactor evidence="1">
        <name>heme</name>
        <dbReference type="ChEBI" id="CHEBI:30413"/>
    </cofactor>
</comment>
<accession>A0ABP8TZW1</accession>
<dbReference type="SUPFAM" id="SSF46458">
    <property type="entry name" value="Globin-like"/>
    <property type="match status" value="1"/>
</dbReference>
<gene>
    <name evidence="6" type="ORF">GCM10023195_81800</name>
</gene>
<evidence type="ECO:0000256" key="3">
    <source>
        <dbReference type="ARBA" id="ARBA00022617"/>
    </source>
</evidence>
<evidence type="ECO:0000313" key="7">
    <source>
        <dbReference type="Proteomes" id="UP001500212"/>
    </source>
</evidence>
<name>A0ABP8TZW1_9ACTN</name>
<dbReference type="CDD" id="cd00454">
    <property type="entry name" value="TrHb1_N"/>
    <property type="match status" value="1"/>
</dbReference>
<evidence type="ECO:0000256" key="1">
    <source>
        <dbReference type="ARBA" id="ARBA00001971"/>
    </source>
</evidence>
<sequence length="75" mass="7657">MEFFGATLGGPQVYSGAPMRAVHQGRGIEQEHFDLVAGHLTDALTAAGVPAELVGQIIGVVATLAPDIVSEKVGS</sequence>
<dbReference type="Gene3D" id="1.10.490.10">
    <property type="entry name" value="Globins"/>
    <property type="match status" value="1"/>
</dbReference>
<evidence type="ECO:0000256" key="4">
    <source>
        <dbReference type="ARBA" id="ARBA00022723"/>
    </source>
</evidence>
<dbReference type="EMBL" id="BAABHJ010000040">
    <property type="protein sequence ID" value="GAA4618231.1"/>
    <property type="molecule type" value="Genomic_DNA"/>
</dbReference>
<keyword evidence="4" id="KW-0479">Metal-binding</keyword>
<dbReference type="Pfam" id="PF01152">
    <property type="entry name" value="Bac_globin"/>
    <property type="match status" value="1"/>
</dbReference>
<keyword evidence="7" id="KW-1185">Reference proteome</keyword>
<dbReference type="InterPro" id="IPR012292">
    <property type="entry name" value="Globin/Proto"/>
</dbReference>
<comment type="caution">
    <text evidence="6">The sequence shown here is derived from an EMBL/GenBank/DDBJ whole genome shotgun (WGS) entry which is preliminary data.</text>
</comment>
<organism evidence="6 7">
    <name type="scientific">Actinoallomurus liliacearum</name>
    <dbReference type="NCBI Taxonomy" id="1080073"/>
    <lineage>
        <taxon>Bacteria</taxon>
        <taxon>Bacillati</taxon>
        <taxon>Actinomycetota</taxon>
        <taxon>Actinomycetes</taxon>
        <taxon>Streptosporangiales</taxon>
        <taxon>Thermomonosporaceae</taxon>
        <taxon>Actinoallomurus</taxon>
    </lineage>
</organism>
<dbReference type="InterPro" id="IPR019795">
    <property type="entry name" value="Globin_bac-like_CS"/>
</dbReference>
<dbReference type="InterPro" id="IPR001486">
    <property type="entry name" value="Hemoglobin_trunc"/>
</dbReference>
<reference evidence="7" key="1">
    <citation type="journal article" date="2019" name="Int. J. Syst. Evol. Microbiol.">
        <title>The Global Catalogue of Microorganisms (GCM) 10K type strain sequencing project: providing services to taxonomists for standard genome sequencing and annotation.</title>
        <authorList>
            <consortium name="The Broad Institute Genomics Platform"/>
            <consortium name="The Broad Institute Genome Sequencing Center for Infectious Disease"/>
            <person name="Wu L."/>
            <person name="Ma J."/>
        </authorList>
    </citation>
    <scope>NUCLEOTIDE SEQUENCE [LARGE SCALE GENOMIC DNA]</scope>
    <source>
        <strain evidence="7">JCM 17938</strain>
    </source>
</reference>
<proteinExistence type="predicted"/>
<evidence type="ECO:0000256" key="5">
    <source>
        <dbReference type="ARBA" id="ARBA00023004"/>
    </source>
</evidence>
<protein>
    <recommendedName>
        <fullName evidence="8">Group 1 truncated hemoglobin</fullName>
    </recommendedName>
</protein>
<dbReference type="InterPro" id="IPR009050">
    <property type="entry name" value="Globin-like_sf"/>
</dbReference>
<evidence type="ECO:0008006" key="8">
    <source>
        <dbReference type="Google" id="ProtNLM"/>
    </source>
</evidence>